<keyword evidence="4" id="KW-1133">Transmembrane helix</keyword>
<evidence type="ECO:0000256" key="2">
    <source>
        <dbReference type="ARBA" id="ARBA00023163"/>
    </source>
</evidence>
<dbReference type="AlphaFoldDB" id="A0A1N7ERI5"/>
<accession>A0A1N7ERI5</accession>
<dbReference type="Pfam" id="PF03704">
    <property type="entry name" value="BTAD"/>
    <property type="match status" value="1"/>
</dbReference>
<evidence type="ECO:0000259" key="5">
    <source>
        <dbReference type="SMART" id="SM01043"/>
    </source>
</evidence>
<dbReference type="PANTHER" id="PTHR35807">
    <property type="entry name" value="TRANSCRIPTIONAL REGULATOR REDD-RELATED"/>
    <property type="match status" value="1"/>
</dbReference>
<dbReference type="InterPro" id="IPR036388">
    <property type="entry name" value="WH-like_DNA-bd_sf"/>
</dbReference>
<dbReference type="EMBL" id="FTNF01000026">
    <property type="protein sequence ID" value="SIR90659.1"/>
    <property type="molecule type" value="Genomic_DNA"/>
</dbReference>
<dbReference type="GO" id="GO:0003677">
    <property type="term" value="F:DNA binding"/>
    <property type="evidence" value="ECO:0007669"/>
    <property type="project" value="TreeGrafter"/>
</dbReference>
<feature type="domain" description="Bacterial transcriptional activator" evidence="5">
    <location>
        <begin position="554"/>
        <end position="682"/>
    </location>
</feature>
<name>A0A1N7ERI5_9ACTN</name>
<dbReference type="InterPro" id="IPR051677">
    <property type="entry name" value="AfsR-DnrI-RedD_regulator"/>
</dbReference>
<feature type="transmembrane region" description="Helical" evidence="4">
    <location>
        <begin position="51"/>
        <end position="72"/>
    </location>
</feature>
<dbReference type="Gene3D" id="1.10.10.10">
    <property type="entry name" value="Winged helix-like DNA-binding domain superfamily/Winged helix DNA-binding domain"/>
    <property type="match status" value="1"/>
</dbReference>
<evidence type="ECO:0000313" key="7">
    <source>
        <dbReference type="Proteomes" id="UP000186004"/>
    </source>
</evidence>
<evidence type="ECO:0000256" key="4">
    <source>
        <dbReference type="SAM" id="Phobius"/>
    </source>
</evidence>
<dbReference type="STRING" id="1198245.SAMN05444858_12653"/>
<proteinExistence type="predicted"/>
<feature type="region of interest" description="Disordered" evidence="3">
    <location>
        <begin position="207"/>
        <end position="230"/>
    </location>
</feature>
<evidence type="ECO:0000256" key="3">
    <source>
        <dbReference type="SAM" id="MobiDB-lite"/>
    </source>
</evidence>
<protein>
    <submittedName>
        <fullName evidence="6">Transcriptional activator domain-containing protein</fullName>
    </submittedName>
</protein>
<dbReference type="InterPro" id="IPR005158">
    <property type="entry name" value="BTAD"/>
</dbReference>
<dbReference type="GO" id="GO:0006355">
    <property type="term" value="P:regulation of DNA-templated transcription"/>
    <property type="evidence" value="ECO:0007669"/>
    <property type="project" value="TreeGrafter"/>
</dbReference>
<keyword evidence="4" id="KW-0472">Membrane</keyword>
<dbReference type="SMART" id="SM01043">
    <property type="entry name" value="BTAD"/>
    <property type="match status" value="1"/>
</dbReference>
<keyword evidence="7" id="KW-1185">Reference proteome</keyword>
<sequence length="696" mass="72883">MSLLFVLALLAGPPVVLLSLFGPPVRGWPTAEQMRVWVVQPLTEQSLTIALTIAAWLVWLVLAYTVTIRVLTRLRATVAWLRHLPLPTPLQATASGMAGAAVLGVSANAVTTPPPQPPLPVTAGSFDASEDTTAQVADATSRSDDGIAVAGGWLPREVAEQISAAAALVWLRRRRAYRPHPPGQQGREDPDLVPLPATVAAVRNALADHPSPPTGAADTSAGSPQGQPAALGALPPAGAGFTGPGALAAGRGLLVTTLLAGQRHPGVSLVITRTVLASLLGSAPDALTQRLPGLAVVDGIDEASRFFTLPSAGRGHGGQNHVKRHAEQTTHIVRPAPALIVDEAAATGNPEALADVAITAGTVVVLGRWPAGQTWQVDLAGHTSDRGATGRAGPRLCVLDQVTATDLLTVIAHADQTPPDPVAADPMPRSALEPVPCLRRQPHRHEPGARPGGGSRRLELRVLGEPALLVDGQPLTVRRSAAMQVLVLLAAHPDGANTQHLTDAIWPGLPRRSLTGRLYTTLSDLRAAVRTACGLSIIDHTDDRYRLTPGLVDVDLWRFHHAVRQAATAVTDAPTAWQGVIDAYPGDLAAGRNWSWLDPIRESTRRQVLDAHAALADAAPDAQHALAWLQAGLRVDPYNADLHTRAVNTLIALGDHATADELREAYARRLADAGIGPSDAVLATATSVGHATVPTR</sequence>
<evidence type="ECO:0000313" key="6">
    <source>
        <dbReference type="EMBL" id="SIR90659.1"/>
    </source>
</evidence>
<organism evidence="6 7">
    <name type="scientific">Micromonospora avicenniae</name>
    <dbReference type="NCBI Taxonomy" id="1198245"/>
    <lineage>
        <taxon>Bacteria</taxon>
        <taxon>Bacillati</taxon>
        <taxon>Actinomycetota</taxon>
        <taxon>Actinomycetes</taxon>
        <taxon>Micromonosporales</taxon>
        <taxon>Micromonosporaceae</taxon>
        <taxon>Micromonospora</taxon>
    </lineage>
</organism>
<reference evidence="6 7" key="1">
    <citation type="submission" date="2017-01" db="EMBL/GenBank/DDBJ databases">
        <authorList>
            <person name="Mah S.A."/>
            <person name="Swanson W.J."/>
            <person name="Moy G.W."/>
            <person name="Vacquier V.D."/>
        </authorList>
    </citation>
    <scope>NUCLEOTIDE SEQUENCE [LARGE SCALE GENOMIC DNA]</scope>
    <source>
        <strain evidence="6 7">DSM 45758</strain>
    </source>
</reference>
<keyword evidence="4" id="KW-0812">Transmembrane</keyword>
<gene>
    <name evidence="6" type="ORF">SAMN05444858_12653</name>
</gene>
<keyword evidence="1" id="KW-0805">Transcription regulation</keyword>
<keyword evidence="2" id="KW-0804">Transcription</keyword>
<evidence type="ECO:0000256" key="1">
    <source>
        <dbReference type="ARBA" id="ARBA00023015"/>
    </source>
</evidence>
<dbReference type="Proteomes" id="UP000186004">
    <property type="component" value="Unassembled WGS sequence"/>
</dbReference>
<dbReference type="PANTHER" id="PTHR35807:SF1">
    <property type="entry name" value="TRANSCRIPTIONAL REGULATOR REDD"/>
    <property type="match status" value="1"/>
</dbReference>
<dbReference type="Gene3D" id="1.25.40.10">
    <property type="entry name" value="Tetratricopeptide repeat domain"/>
    <property type="match status" value="1"/>
</dbReference>
<dbReference type="InterPro" id="IPR011990">
    <property type="entry name" value="TPR-like_helical_dom_sf"/>
</dbReference>